<proteinExistence type="predicted"/>
<evidence type="ECO:0008006" key="3">
    <source>
        <dbReference type="Google" id="ProtNLM"/>
    </source>
</evidence>
<protein>
    <recommendedName>
        <fullName evidence="3">Reverse transcriptase domain-containing protein</fullName>
    </recommendedName>
</protein>
<dbReference type="SUPFAM" id="SSF56672">
    <property type="entry name" value="DNA/RNA polymerases"/>
    <property type="match status" value="1"/>
</dbReference>
<dbReference type="Gramene" id="Psat03G0381800-T1">
    <property type="protein sequence ID" value="KAI5428965.1"/>
    <property type="gene ID" value="KIW84_033818"/>
</dbReference>
<gene>
    <name evidence="1" type="ORF">KIW84_033818</name>
</gene>
<dbReference type="PANTHER" id="PTHR24559">
    <property type="entry name" value="TRANSPOSON TY3-I GAG-POL POLYPROTEIN"/>
    <property type="match status" value="1"/>
</dbReference>
<evidence type="ECO:0000313" key="2">
    <source>
        <dbReference type="Proteomes" id="UP001058974"/>
    </source>
</evidence>
<dbReference type="InterPro" id="IPR053134">
    <property type="entry name" value="RNA-dir_DNA_polymerase"/>
</dbReference>
<organism evidence="1 2">
    <name type="scientific">Pisum sativum</name>
    <name type="common">Garden pea</name>
    <name type="synonym">Lathyrus oleraceus</name>
    <dbReference type="NCBI Taxonomy" id="3888"/>
    <lineage>
        <taxon>Eukaryota</taxon>
        <taxon>Viridiplantae</taxon>
        <taxon>Streptophyta</taxon>
        <taxon>Embryophyta</taxon>
        <taxon>Tracheophyta</taxon>
        <taxon>Spermatophyta</taxon>
        <taxon>Magnoliopsida</taxon>
        <taxon>eudicotyledons</taxon>
        <taxon>Gunneridae</taxon>
        <taxon>Pentapetalae</taxon>
        <taxon>rosids</taxon>
        <taxon>fabids</taxon>
        <taxon>Fabales</taxon>
        <taxon>Fabaceae</taxon>
        <taxon>Papilionoideae</taxon>
        <taxon>50 kb inversion clade</taxon>
        <taxon>NPAAA clade</taxon>
        <taxon>Hologalegina</taxon>
        <taxon>IRL clade</taxon>
        <taxon>Fabeae</taxon>
        <taxon>Lathyrus</taxon>
    </lineage>
</organism>
<reference evidence="1 2" key="1">
    <citation type="journal article" date="2022" name="Nat. Genet.">
        <title>Improved pea reference genome and pan-genome highlight genomic features and evolutionary characteristics.</title>
        <authorList>
            <person name="Yang T."/>
            <person name="Liu R."/>
            <person name="Luo Y."/>
            <person name="Hu S."/>
            <person name="Wang D."/>
            <person name="Wang C."/>
            <person name="Pandey M.K."/>
            <person name="Ge S."/>
            <person name="Xu Q."/>
            <person name="Li N."/>
            <person name="Li G."/>
            <person name="Huang Y."/>
            <person name="Saxena R.K."/>
            <person name="Ji Y."/>
            <person name="Li M."/>
            <person name="Yan X."/>
            <person name="He Y."/>
            <person name="Liu Y."/>
            <person name="Wang X."/>
            <person name="Xiang C."/>
            <person name="Varshney R.K."/>
            <person name="Ding H."/>
            <person name="Gao S."/>
            <person name="Zong X."/>
        </authorList>
    </citation>
    <scope>NUCLEOTIDE SEQUENCE [LARGE SCALE GENOMIC DNA]</scope>
    <source>
        <strain evidence="1 2">cv. Zhongwan 6</strain>
    </source>
</reference>
<dbReference type="Gene3D" id="3.10.10.10">
    <property type="entry name" value="HIV Type 1 Reverse Transcriptase, subunit A, domain 1"/>
    <property type="match status" value="1"/>
</dbReference>
<dbReference type="PANTHER" id="PTHR24559:SF457">
    <property type="entry name" value="RNA-DIRECTED DNA POLYMERASE HOMOLOG"/>
    <property type="match status" value="1"/>
</dbReference>
<dbReference type="EMBL" id="JAMSHJ010000003">
    <property type="protein sequence ID" value="KAI5428965.1"/>
    <property type="molecule type" value="Genomic_DNA"/>
</dbReference>
<evidence type="ECO:0000313" key="1">
    <source>
        <dbReference type="EMBL" id="KAI5428965.1"/>
    </source>
</evidence>
<comment type="caution">
    <text evidence="1">The sequence shown here is derived from an EMBL/GenBank/DDBJ whole genome shotgun (WGS) entry which is preliminary data.</text>
</comment>
<dbReference type="Proteomes" id="UP001058974">
    <property type="component" value="Chromosome 3"/>
</dbReference>
<accession>A0A9D4Y134</accession>
<dbReference type="AlphaFoldDB" id="A0A9D4Y134"/>
<dbReference type="CDD" id="cd01647">
    <property type="entry name" value="RT_LTR"/>
    <property type="match status" value="1"/>
</dbReference>
<sequence length="360" mass="40847">MASSSLLVSHLSSFTYVEAEEEVRTLFQALSVVEEIQKTGASMSSLKDARKNFQAGSNDKLGRVVEVVEDKSRAGMGFQQGPFNGNVKAMQPVFRSGGFINEDEQHSTTIIEDEDEEACANFVTHDQTYNNWVVVDVPVIVYHSKLILKPIEHNDPTPSPNFDFHGSEDDVKEVKIGSQLCPEVKKGLVDLLQEYSYVFTWSCQDMPGLDADIVEHRFPLKPEYPPVKQKLRRTHPDISVKIKEEVHKQIDVGFLVTSEYPQWVANILHVSKKDGKVHLCVDYRDLNKGSLKDNFPLPHIDMLVGNAAKFKVFPFMDEFSIYNQIKMAPEDMENTIFITPWGTFYYRVMPFGLNNVGATY</sequence>
<name>A0A9D4Y134_PEA</name>
<keyword evidence="2" id="KW-1185">Reference proteome</keyword>
<dbReference type="InterPro" id="IPR043502">
    <property type="entry name" value="DNA/RNA_pol_sf"/>
</dbReference>